<sequence length="124" mass="14156">MSLPTRKCENRVRLERKRDGSKTISSHRDLVTPRAPVSEFSSLPTGRYRIRFYIDNGPTNRLAFNLPRSVPRRAHRITPAWGVQNASSRNKTFVVRNMQKVTSTRMSEVLKGCAPDPSSDARMQ</sequence>
<dbReference type="AlphaFoldDB" id="A0A4C1W296"/>
<gene>
    <name evidence="2" type="ORF">EVAR_75066_1</name>
</gene>
<proteinExistence type="predicted"/>
<organism evidence="2 3">
    <name type="scientific">Eumeta variegata</name>
    <name type="common">Bagworm moth</name>
    <name type="synonym">Eumeta japonica</name>
    <dbReference type="NCBI Taxonomy" id="151549"/>
    <lineage>
        <taxon>Eukaryota</taxon>
        <taxon>Metazoa</taxon>
        <taxon>Ecdysozoa</taxon>
        <taxon>Arthropoda</taxon>
        <taxon>Hexapoda</taxon>
        <taxon>Insecta</taxon>
        <taxon>Pterygota</taxon>
        <taxon>Neoptera</taxon>
        <taxon>Endopterygota</taxon>
        <taxon>Lepidoptera</taxon>
        <taxon>Glossata</taxon>
        <taxon>Ditrysia</taxon>
        <taxon>Tineoidea</taxon>
        <taxon>Psychidae</taxon>
        <taxon>Oiketicinae</taxon>
        <taxon>Eumeta</taxon>
    </lineage>
</organism>
<name>A0A4C1W296_EUMVA</name>
<dbReference type="EMBL" id="BGZK01000455">
    <property type="protein sequence ID" value="GBP44609.1"/>
    <property type="molecule type" value="Genomic_DNA"/>
</dbReference>
<evidence type="ECO:0000313" key="3">
    <source>
        <dbReference type="Proteomes" id="UP000299102"/>
    </source>
</evidence>
<protein>
    <submittedName>
        <fullName evidence="2">Uncharacterized protein</fullName>
    </submittedName>
</protein>
<comment type="caution">
    <text evidence="2">The sequence shown here is derived from an EMBL/GenBank/DDBJ whole genome shotgun (WGS) entry which is preliminary data.</text>
</comment>
<evidence type="ECO:0000313" key="2">
    <source>
        <dbReference type="EMBL" id="GBP44609.1"/>
    </source>
</evidence>
<accession>A0A4C1W296</accession>
<feature type="region of interest" description="Disordered" evidence="1">
    <location>
        <begin position="1"/>
        <end position="30"/>
    </location>
</feature>
<keyword evidence="3" id="KW-1185">Reference proteome</keyword>
<dbReference type="Proteomes" id="UP000299102">
    <property type="component" value="Unassembled WGS sequence"/>
</dbReference>
<reference evidence="2 3" key="1">
    <citation type="journal article" date="2019" name="Commun. Biol.">
        <title>The bagworm genome reveals a unique fibroin gene that provides high tensile strength.</title>
        <authorList>
            <person name="Kono N."/>
            <person name="Nakamura H."/>
            <person name="Ohtoshi R."/>
            <person name="Tomita M."/>
            <person name="Numata K."/>
            <person name="Arakawa K."/>
        </authorList>
    </citation>
    <scope>NUCLEOTIDE SEQUENCE [LARGE SCALE GENOMIC DNA]</scope>
</reference>
<evidence type="ECO:0000256" key="1">
    <source>
        <dbReference type="SAM" id="MobiDB-lite"/>
    </source>
</evidence>